<feature type="binding site" evidence="1">
    <location>
        <position position="116"/>
    </location>
    <ligand>
        <name>S-adenosyl-L-methionine</name>
        <dbReference type="ChEBI" id="CHEBI:59789"/>
    </ligand>
</feature>
<keyword evidence="4" id="KW-1185">Reference proteome</keyword>
<dbReference type="HAMAP" id="MF_02057">
    <property type="entry name" value="tRNA_methyltr_CmoM"/>
    <property type="match status" value="1"/>
</dbReference>
<dbReference type="InterPro" id="IPR013216">
    <property type="entry name" value="Methyltransf_11"/>
</dbReference>
<dbReference type="Pfam" id="PF08241">
    <property type="entry name" value="Methyltransf_11"/>
    <property type="match status" value="1"/>
</dbReference>
<dbReference type="Proteomes" id="UP001500359">
    <property type="component" value="Unassembled WGS sequence"/>
</dbReference>
<evidence type="ECO:0000256" key="1">
    <source>
        <dbReference type="HAMAP-Rule" id="MF_02057"/>
    </source>
</evidence>
<comment type="caution">
    <text evidence="1">Lacks conserved residue(s) required for the propagation of feature annotation.</text>
</comment>
<proteinExistence type="inferred from homology"/>
<comment type="catalytic activity">
    <reaction evidence="1">
        <text>5-carboxymethoxyuridine(34) in tRNA + S-adenosyl-L-methionine = 5-methoxycarbonylmethoxyuridine(34) in tRNA + S-adenosyl-L-homocysteine</text>
        <dbReference type="Rhea" id="RHEA:54080"/>
        <dbReference type="Rhea" id="RHEA-COMP:13383"/>
        <dbReference type="Rhea" id="RHEA-COMP:13781"/>
        <dbReference type="ChEBI" id="CHEBI:57856"/>
        <dbReference type="ChEBI" id="CHEBI:59789"/>
        <dbReference type="ChEBI" id="CHEBI:136879"/>
        <dbReference type="ChEBI" id="CHEBI:138053"/>
    </reaction>
</comment>
<organism evidence="3 4">
    <name type="scientific">Aliiglaciecola litoralis</name>
    <dbReference type="NCBI Taxonomy" id="582857"/>
    <lineage>
        <taxon>Bacteria</taxon>
        <taxon>Pseudomonadati</taxon>
        <taxon>Pseudomonadota</taxon>
        <taxon>Gammaproteobacteria</taxon>
        <taxon>Alteromonadales</taxon>
        <taxon>Alteromonadaceae</taxon>
        <taxon>Aliiglaciecola</taxon>
    </lineage>
</organism>
<keyword evidence="1" id="KW-0949">S-adenosyl-L-methionine</keyword>
<reference evidence="3 4" key="1">
    <citation type="journal article" date="2019" name="Int. J. Syst. Evol. Microbiol.">
        <title>The Global Catalogue of Microorganisms (GCM) 10K type strain sequencing project: providing services to taxonomists for standard genome sequencing and annotation.</title>
        <authorList>
            <consortium name="The Broad Institute Genomics Platform"/>
            <consortium name="The Broad Institute Genome Sequencing Center for Infectious Disease"/>
            <person name="Wu L."/>
            <person name="Ma J."/>
        </authorList>
    </citation>
    <scope>NUCLEOTIDE SEQUENCE [LARGE SCALE GENOMIC DNA]</scope>
    <source>
        <strain evidence="3 4">JCM 15896</strain>
    </source>
</reference>
<dbReference type="EC" id="2.1.1.-" evidence="1"/>
<evidence type="ECO:0000313" key="3">
    <source>
        <dbReference type="EMBL" id="GAA0857473.1"/>
    </source>
</evidence>
<evidence type="ECO:0000313" key="4">
    <source>
        <dbReference type="Proteomes" id="UP001500359"/>
    </source>
</evidence>
<gene>
    <name evidence="1" type="primary">cmoM</name>
    <name evidence="3" type="ORF">GCM10009114_23420</name>
</gene>
<comment type="function">
    <text evidence="1">Catalyzes the methylation of 5-carboxymethoxyuridine (cmo5U) to form 5-methoxycarbonylmethoxyuridine (mcmo5U) at position 34 in tRNAs.</text>
</comment>
<comment type="similarity">
    <text evidence="1">Belongs to the class I-like SAM-binding methyltransferase superfamily. CmoM family.</text>
</comment>
<feature type="domain" description="Methyltransferase type 11" evidence="2">
    <location>
        <begin position="51"/>
        <end position="142"/>
    </location>
</feature>
<accession>A0ABN1LL38</accession>
<keyword evidence="1" id="KW-0819">tRNA processing</keyword>
<dbReference type="EMBL" id="BAAAFD010000006">
    <property type="protein sequence ID" value="GAA0857473.1"/>
    <property type="molecule type" value="Genomic_DNA"/>
</dbReference>
<name>A0ABN1LL38_9ALTE</name>
<comment type="caution">
    <text evidence="3">The sequence shown here is derived from an EMBL/GenBank/DDBJ whole genome shotgun (WGS) entry which is preliminary data.</text>
</comment>
<feature type="binding site" evidence="1">
    <location>
        <position position="29"/>
    </location>
    <ligand>
        <name>S-adenosyl-L-methionine</name>
        <dbReference type="ChEBI" id="CHEBI:59789"/>
    </ligand>
</feature>
<dbReference type="GO" id="GO:0032259">
    <property type="term" value="P:methylation"/>
    <property type="evidence" value="ECO:0007669"/>
    <property type="project" value="UniProtKB-KW"/>
</dbReference>
<dbReference type="SUPFAM" id="SSF53335">
    <property type="entry name" value="S-adenosyl-L-methionine-dependent methyltransferases"/>
    <property type="match status" value="1"/>
</dbReference>
<keyword evidence="1" id="KW-0808">Transferase</keyword>
<protein>
    <recommendedName>
        <fullName evidence="1">tRNA 5-carboxymethoxyuridine methyltransferase</fullName>
        <ecNumber evidence="1">2.1.1.-</ecNumber>
    </recommendedName>
    <alternativeName>
        <fullName evidence="1">cmo5U methyltransferase</fullName>
    </alternativeName>
</protein>
<evidence type="ECO:0000259" key="2">
    <source>
        <dbReference type="Pfam" id="PF08241"/>
    </source>
</evidence>
<dbReference type="InterPro" id="IPR029063">
    <property type="entry name" value="SAM-dependent_MTases_sf"/>
</dbReference>
<dbReference type="PANTHER" id="PTHR43861">
    <property type="entry name" value="TRANS-ACONITATE 2-METHYLTRANSFERASE-RELATED"/>
    <property type="match status" value="1"/>
</dbReference>
<sequence length="252" mass="29200">MKESKDQSFDTLMNKFAHNIYGSTKGKLRHQVLLHQMRKYINLDQGVLDIIDVGGGTGIMAKEMLDMGHRVLFNDISAQAVDFAKQSLQGAENVRFEQQNLNQLMFCKAFDLVICHAVLEWLEEPFNAIEKLIQLARPGAMVSLSFFNKEAHRFGNILYGNFDYVDADMQTKNTVRLNPNRALSPHLVLHKLAALPIEIIATSGIRCFHDYLKDREKQQQEFERIKQLELNYCEDNTYKWLGKYFHIVFRVI</sequence>
<feature type="binding site" evidence="1">
    <location>
        <position position="75"/>
    </location>
    <ligand>
        <name>S-adenosyl-L-methionine</name>
        <dbReference type="ChEBI" id="CHEBI:59789"/>
    </ligand>
</feature>
<dbReference type="GO" id="GO:0008168">
    <property type="term" value="F:methyltransferase activity"/>
    <property type="evidence" value="ECO:0007669"/>
    <property type="project" value="UniProtKB-KW"/>
</dbReference>
<dbReference type="Gene3D" id="3.40.50.150">
    <property type="entry name" value="Vaccinia Virus protein VP39"/>
    <property type="match status" value="1"/>
</dbReference>
<feature type="binding site" evidence="1">
    <location>
        <begin position="54"/>
        <end position="55"/>
    </location>
    <ligand>
        <name>S-adenosyl-L-methionine</name>
        <dbReference type="ChEBI" id="CHEBI:59789"/>
    </ligand>
</feature>
<keyword evidence="1 3" id="KW-0489">Methyltransferase</keyword>
<dbReference type="CDD" id="cd02440">
    <property type="entry name" value="AdoMet_MTases"/>
    <property type="match status" value="1"/>
</dbReference>
<dbReference type="InterPro" id="IPR033664">
    <property type="entry name" value="Cmo5U_methylTrfase"/>
</dbReference>